<dbReference type="AlphaFoldDB" id="A0AAW1P7Z0"/>
<dbReference type="GO" id="GO:0035091">
    <property type="term" value="F:phosphatidylinositol binding"/>
    <property type="evidence" value="ECO:0007669"/>
    <property type="project" value="InterPro"/>
</dbReference>
<dbReference type="GO" id="GO:0030136">
    <property type="term" value="C:clathrin-coated vesicle"/>
    <property type="evidence" value="ECO:0007669"/>
    <property type="project" value="UniProtKB-SubCell"/>
</dbReference>
<dbReference type="CDD" id="cd03572">
    <property type="entry name" value="ENTH_like_Tepsin"/>
    <property type="match status" value="1"/>
</dbReference>
<dbReference type="Pfam" id="PF01417">
    <property type="entry name" value="ENTH"/>
    <property type="match status" value="1"/>
</dbReference>
<dbReference type="EMBL" id="JALJOR010000019">
    <property type="protein sequence ID" value="KAK9803894.1"/>
    <property type="molecule type" value="Genomic_DNA"/>
</dbReference>
<dbReference type="Gene3D" id="1.25.40.90">
    <property type="match status" value="1"/>
</dbReference>
<organism evidence="7 8">
    <name type="scientific">[Myrmecia] bisecta</name>
    <dbReference type="NCBI Taxonomy" id="41462"/>
    <lineage>
        <taxon>Eukaryota</taxon>
        <taxon>Viridiplantae</taxon>
        <taxon>Chlorophyta</taxon>
        <taxon>core chlorophytes</taxon>
        <taxon>Trebouxiophyceae</taxon>
        <taxon>Trebouxiales</taxon>
        <taxon>Trebouxiaceae</taxon>
        <taxon>Myrmecia</taxon>
    </lineage>
</organism>
<gene>
    <name evidence="7" type="ORF">WJX72_002592</name>
</gene>
<evidence type="ECO:0000259" key="6">
    <source>
        <dbReference type="SMART" id="SM00288"/>
    </source>
</evidence>
<feature type="compositionally biased region" description="Low complexity" evidence="5">
    <location>
        <begin position="590"/>
        <end position="607"/>
    </location>
</feature>
<feature type="compositionally biased region" description="Polar residues" evidence="5">
    <location>
        <begin position="157"/>
        <end position="172"/>
    </location>
</feature>
<name>A0AAW1P7Z0_9CHLO</name>
<evidence type="ECO:0000256" key="4">
    <source>
        <dbReference type="ARBA" id="ARBA00023329"/>
    </source>
</evidence>
<protein>
    <recommendedName>
        <fullName evidence="6">VHS domain-containing protein</fullName>
    </recommendedName>
</protein>
<keyword evidence="8" id="KW-1185">Reference proteome</keyword>
<dbReference type="InterPro" id="IPR008942">
    <property type="entry name" value="ENTH_VHS"/>
</dbReference>
<comment type="subcellular location">
    <subcellularLocation>
        <location evidence="1">Cytoplasmic vesicle</location>
        <location evidence="1">Clathrin-coated vesicle</location>
    </subcellularLocation>
    <subcellularLocation>
        <location evidence="2">Golgi apparatus</location>
        <location evidence="2">trans-Golgi network</location>
    </subcellularLocation>
</comment>
<feature type="domain" description="VHS" evidence="6">
    <location>
        <begin position="7"/>
        <end position="145"/>
    </location>
</feature>
<dbReference type="GO" id="GO:0032588">
    <property type="term" value="C:trans-Golgi network membrane"/>
    <property type="evidence" value="ECO:0007669"/>
    <property type="project" value="TreeGrafter"/>
</dbReference>
<evidence type="ECO:0000256" key="1">
    <source>
        <dbReference type="ARBA" id="ARBA00004132"/>
    </source>
</evidence>
<sequence>MFASLQNKRKLEEATSPKDDVTPVYLLEEVWQLLQNGPPDVTAGMIDFTNRRLGHKSPIVKQKTLRVIKYICSKGSSDYKRNISKHATAVRELTHYKGEQDPFKGDVPNQRVRDSAKEALDAMFGATETGYNPNSATPTLTNRIQGFGSASADSGMALSSTSTANGDTATSSSGGGRMQGFGNPRFESSAKAGGGLGGAGQKWMPSIPKGLIAAKRAPMLNTEDKGGYSSGEDNGTYRRPTPLPAQQPPPSRLSAPADGSEEQRLVDQICTPGGLRAQPEREDLRVFVESTANHNGPTLARLLQNKLESGSWQETLRGLCALEAVINQGSSASCGEIAVHFQADPSAVRKATTSPQATVRQRAAKVLQLIGGSTLDDTSSSAAPVANGGKAGQPDLIGDLLGGSDSEPAPRASGDLLSDLMGDPTPTSSADLGMFSGLAVSSAAQPSAAQHSAAPSSNGLAELSGLSVPATSASQPSAADMFGGLSLGGGAGAQQASTASSAFAAGPAQSAGDLLGGLSSGGDLFGGMAVSGSTQQAAGDMFGGLSLSGSTAPTAPTAAAASSNGLPDIFSGVSTSTAPGRPAALGLDLSSAPSMPSTAAQPTPASAGRGPMQPLGLEFTSSGSLPSPQGMMAGPGLGLQPLGSQGFGGGPGMYGNGMASQGSGVMPQMPQMGFMGGMPGMMPGMQPGMPAGMFMQQQMPNVANLSPMQIQQLQQMAMQRMMAGGMMMAPQMSQFQTPGFGFPGMGLPQQQPGGLGSHPSLDAHQPGTITTNDTDLMGRELPKKDTTFGWISDVTSKETKK</sequence>
<comment type="caution">
    <text evidence="7">The sequence shown here is derived from an EMBL/GenBank/DDBJ whole genome shotgun (WGS) entry which is preliminary data.</text>
</comment>
<feature type="compositionally biased region" description="Pro residues" evidence="5">
    <location>
        <begin position="241"/>
        <end position="251"/>
    </location>
</feature>
<reference evidence="7 8" key="1">
    <citation type="journal article" date="2024" name="Nat. Commun.">
        <title>Phylogenomics reveals the evolutionary origins of lichenization in chlorophyte algae.</title>
        <authorList>
            <person name="Puginier C."/>
            <person name="Libourel C."/>
            <person name="Otte J."/>
            <person name="Skaloud P."/>
            <person name="Haon M."/>
            <person name="Grisel S."/>
            <person name="Petersen M."/>
            <person name="Berrin J.G."/>
            <person name="Delaux P.M."/>
            <person name="Dal Grande F."/>
            <person name="Keller J."/>
        </authorList>
    </citation>
    <scope>NUCLEOTIDE SEQUENCE [LARGE SCALE GENOMIC DNA]</scope>
    <source>
        <strain evidence="7 8">SAG 2043</strain>
    </source>
</reference>
<keyword evidence="3" id="KW-0333">Golgi apparatus</keyword>
<feature type="region of interest" description="Disordered" evidence="5">
    <location>
        <begin position="144"/>
        <end position="202"/>
    </location>
</feature>
<feature type="region of interest" description="Disordered" evidence="5">
    <location>
        <begin position="748"/>
        <end position="783"/>
    </location>
</feature>
<dbReference type="GO" id="GO:0043130">
    <property type="term" value="F:ubiquitin binding"/>
    <property type="evidence" value="ECO:0007669"/>
    <property type="project" value="InterPro"/>
</dbReference>
<dbReference type="PANTHER" id="PTHR21514">
    <property type="entry name" value="AP-4 COMPLEX ACCESSORY SUBUNIT TEPSIN"/>
    <property type="match status" value="1"/>
</dbReference>
<evidence type="ECO:0000313" key="8">
    <source>
        <dbReference type="Proteomes" id="UP001489004"/>
    </source>
</evidence>
<dbReference type="InterPro" id="IPR013809">
    <property type="entry name" value="ENTH"/>
</dbReference>
<evidence type="ECO:0000256" key="3">
    <source>
        <dbReference type="ARBA" id="ARBA00023034"/>
    </source>
</evidence>
<evidence type="ECO:0000313" key="7">
    <source>
        <dbReference type="EMBL" id="KAK9803894.1"/>
    </source>
</evidence>
<dbReference type="SMART" id="SM00288">
    <property type="entry name" value="VHS"/>
    <property type="match status" value="1"/>
</dbReference>
<feature type="region of interest" description="Disordered" evidence="5">
    <location>
        <begin position="376"/>
        <end position="433"/>
    </location>
</feature>
<accession>A0AAW1P7Z0</accession>
<dbReference type="Proteomes" id="UP001489004">
    <property type="component" value="Unassembled WGS sequence"/>
</dbReference>
<evidence type="ECO:0000256" key="2">
    <source>
        <dbReference type="ARBA" id="ARBA00004601"/>
    </source>
</evidence>
<proteinExistence type="predicted"/>
<keyword evidence="4" id="KW-0968">Cytoplasmic vesicle</keyword>
<feature type="region of interest" description="Disordered" evidence="5">
    <location>
        <begin position="217"/>
        <end position="263"/>
    </location>
</feature>
<dbReference type="InterPro" id="IPR035802">
    <property type="entry name" value="ENTH/VHS_tepsin"/>
</dbReference>
<dbReference type="InterPro" id="IPR002014">
    <property type="entry name" value="VHS_dom"/>
</dbReference>
<dbReference type="InterPro" id="IPR039273">
    <property type="entry name" value="TEPSIN"/>
</dbReference>
<evidence type="ECO:0000256" key="5">
    <source>
        <dbReference type="SAM" id="MobiDB-lite"/>
    </source>
</evidence>
<dbReference type="PANTHER" id="PTHR21514:SF0">
    <property type="entry name" value="AP-4 COMPLEX ACCESSORY SUBUNIT TEPSIN"/>
    <property type="match status" value="1"/>
</dbReference>
<feature type="region of interest" description="Disordered" evidence="5">
    <location>
        <begin position="572"/>
        <end position="634"/>
    </location>
</feature>